<evidence type="ECO:0000313" key="2">
    <source>
        <dbReference type="Proteomes" id="UP000239485"/>
    </source>
</evidence>
<protein>
    <submittedName>
        <fullName evidence="1">Uncharacterized protein</fullName>
    </submittedName>
</protein>
<sequence>MADTPITASPSIASPMTHARDAAENALADAWISVGTPPPGACVHWRTSDCRDCAWTSELDAAAARGEHLPLYPPADWTPTAQ</sequence>
<comment type="caution">
    <text evidence="1">The sequence shown here is derived from an EMBL/GenBank/DDBJ whole genome shotgun (WGS) entry which is preliminary data.</text>
</comment>
<keyword evidence="2" id="KW-1185">Reference proteome</keyword>
<gene>
    <name evidence="1" type="ORF">CLV92_1253</name>
</gene>
<dbReference type="Proteomes" id="UP000239485">
    <property type="component" value="Unassembled WGS sequence"/>
</dbReference>
<proteinExistence type="predicted"/>
<dbReference type="AlphaFoldDB" id="A0A2S6IC27"/>
<accession>A0A2S6IC27</accession>
<evidence type="ECO:0000313" key="1">
    <source>
        <dbReference type="EMBL" id="PPK90207.1"/>
    </source>
</evidence>
<name>A0A2S6IC27_9ACTN</name>
<organism evidence="1 2">
    <name type="scientific">Kineococcus xinjiangensis</name>
    <dbReference type="NCBI Taxonomy" id="512762"/>
    <lineage>
        <taxon>Bacteria</taxon>
        <taxon>Bacillati</taxon>
        <taxon>Actinomycetota</taxon>
        <taxon>Actinomycetes</taxon>
        <taxon>Kineosporiales</taxon>
        <taxon>Kineosporiaceae</taxon>
        <taxon>Kineococcus</taxon>
    </lineage>
</organism>
<reference evidence="1 2" key="1">
    <citation type="submission" date="2018-02" db="EMBL/GenBank/DDBJ databases">
        <title>Genomic Encyclopedia of Archaeal and Bacterial Type Strains, Phase II (KMG-II): from individual species to whole genera.</title>
        <authorList>
            <person name="Goeker M."/>
        </authorList>
    </citation>
    <scope>NUCLEOTIDE SEQUENCE [LARGE SCALE GENOMIC DNA]</scope>
    <source>
        <strain evidence="1 2">DSM 22857</strain>
    </source>
</reference>
<dbReference type="RefSeq" id="WP_104435870.1">
    <property type="nucleotide sequence ID" value="NZ_PTJD01000025.1"/>
</dbReference>
<dbReference type="EMBL" id="PTJD01000025">
    <property type="protein sequence ID" value="PPK90207.1"/>
    <property type="molecule type" value="Genomic_DNA"/>
</dbReference>